<keyword evidence="2" id="KW-1185">Reference proteome</keyword>
<dbReference type="AlphaFoldDB" id="A0A238JQ26"/>
<protein>
    <submittedName>
        <fullName evidence="1">Uncharacterized protein</fullName>
    </submittedName>
</protein>
<name>A0A238JQ26_9RHOB</name>
<dbReference type="RefSeq" id="WP_093966061.1">
    <property type="nucleotide sequence ID" value="NZ_FXYE01000001.1"/>
</dbReference>
<evidence type="ECO:0000313" key="2">
    <source>
        <dbReference type="Proteomes" id="UP000202922"/>
    </source>
</evidence>
<sequence>MRNQWHIIREGGALTLARQLPPRFDVVAEVELPAARKGRLAQQIRQDLWRALQGVRGFSPVVRIEEDGSHLRVRAGGSVNARTFPKADIESRIATLLSDTARQSRWLAHARPVK</sequence>
<dbReference type="Proteomes" id="UP000202922">
    <property type="component" value="Unassembled WGS sequence"/>
</dbReference>
<proteinExistence type="predicted"/>
<organism evidence="1 2">
    <name type="scientific">Actibacterium lipolyticum</name>
    <dbReference type="NCBI Taxonomy" id="1524263"/>
    <lineage>
        <taxon>Bacteria</taxon>
        <taxon>Pseudomonadati</taxon>
        <taxon>Pseudomonadota</taxon>
        <taxon>Alphaproteobacteria</taxon>
        <taxon>Rhodobacterales</taxon>
        <taxon>Roseobacteraceae</taxon>
        <taxon>Actibacterium</taxon>
    </lineage>
</organism>
<dbReference type="OrthoDB" id="7658483at2"/>
<reference evidence="2" key="1">
    <citation type="submission" date="2017-05" db="EMBL/GenBank/DDBJ databases">
        <authorList>
            <person name="Rodrigo-Torres L."/>
            <person name="Arahal R. D."/>
            <person name="Lucena T."/>
        </authorList>
    </citation>
    <scope>NUCLEOTIDE SEQUENCE [LARGE SCALE GENOMIC DNA]</scope>
    <source>
        <strain evidence="2">CECT 8621</strain>
    </source>
</reference>
<accession>A0A238JQ26</accession>
<evidence type="ECO:0000313" key="1">
    <source>
        <dbReference type="EMBL" id="SMX32645.1"/>
    </source>
</evidence>
<gene>
    <name evidence="1" type="ORF">COL8621_00867</name>
</gene>
<dbReference type="EMBL" id="FXYE01000001">
    <property type="protein sequence ID" value="SMX32645.1"/>
    <property type="molecule type" value="Genomic_DNA"/>
</dbReference>